<accession>F9UFK5</accession>
<dbReference type="Proteomes" id="UP000005459">
    <property type="component" value="Unassembled WGS sequence"/>
</dbReference>
<proteinExistence type="predicted"/>
<sequence>MIARMVALVNALAHRAWTRIEAVKAVAYVERL</sequence>
<dbReference type="EMBL" id="AFWV01000013">
    <property type="protein sequence ID" value="EGV16879.1"/>
    <property type="molecule type" value="Genomic_DNA"/>
</dbReference>
<protein>
    <submittedName>
        <fullName evidence="1">Uncharacterized protein</fullName>
    </submittedName>
</protein>
<evidence type="ECO:0000313" key="2">
    <source>
        <dbReference type="Proteomes" id="UP000005459"/>
    </source>
</evidence>
<keyword evidence="2" id="KW-1185">Reference proteome</keyword>
<gene>
    <name evidence="1" type="ORF">ThimaDRAFT_3708</name>
</gene>
<name>F9UFK5_9GAMM</name>
<organism evidence="1 2">
    <name type="scientific">Thiocapsa marina 5811</name>
    <dbReference type="NCBI Taxonomy" id="768671"/>
    <lineage>
        <taxon>Bacteria</taxon>
        <taxon>Pseudomonadati</taxon>
        <taxon>Pseudomonadota</taxon>
        <taxon>Gammaproteobacteria</taxon>
        <taxon>Chromatiales</taxon>
        <taxon>Chromatiaceae</taxon>
        <taxon>Thiocapsa</taxon>
    </lineage>
</organism>
<reference evidence="1 2" key="1">
    <citation type="submission" date="2011-06" db="EMBL/GenBank/DDBJ databases">
        <title>The draft genome of Thiocapsa marina 5811.</title>
        <authorList>
            <consortium name="US DOE Joint Genome Institute (JGI-PGF)"/>
            <person name="Lucas S."/>
            <person name="Han J."/>
            <person name="Cheng J.-F."/>
            <person name="Goodwin L."/>
            <person name="Pitluck S."/>
            <person name="Peters L."/>
            <person name="Land M.L."/>
            <person name="Hauser L."/>
            <person name="Vogl K."/>
            <person name="Liu Z."/>
            <person name="Imhoff J."/>
            <person name="Thiel V."/>
            <person name="Frigaard N.-U."/>
            <person name="Bryant D."/>
            <person name="Woyke T.J."/>
        </authorList>
    </citation>
    <scope>NUCLEOTIDE SEQUENCE [LARGE SCALE GENOMIC DNA]</scope>
    <source>
        <strain evidence="1 2">5811</strain>
    </source>
</reference>
<dbReference type="AlphaFoldDB" id="F9UFK5"/>
<evidence type="ECO:0000313" key="1">
    <source>
        <dbReference type="EMBL" id="EGV16879.1"/>
    </source>
</evidence>